<dbReference type="PROSITE" id="PS50158">
    <property type="entry name" value="ZF_CCHC"/>
    <property type="match status" value="1"/>
</dbReference>
<keyword evidence="1" id="KW-0863">Zinc-finger</keyword>
<dbReference type="GO" id="GO:0008270">
    <property type="term" value="F:zinc ion binding"/>
    <property type="evidence" value="ECO:0007669"/>
    <property type="project" value="UniProtKB-KW"/>
</dbReference>
<keyword evidence="4" id="KW-0378">Hydrolase</keyword>
<feature type="region of interest" description="Disordered" evidence="2">
    <location>
        <begin position="246"/>
        <end position="266"/>
    </location>
</feature>
<reference evidence="4" key="1">
    <citation type="journal article" date="2019" name="Sci. Rep.">
        <title>Draft genome of Tanacetum cinerariifolium, the natural source of mosquito coil.</title>
        <authorList>
            <person name="Yamashiro T."/>
            <person name="Shiraishi A."/>
            <person name="Satake H."/>
            <person name="Nakayama K."/>
        </authorList>
    </citation>
    <scope>NUCLEOTIDE SEQUENCE</scope>
</reference>
<sequence length="339" mass="39527">MKVFLARNLLGNFLGHFILNGVEQIRSLALKAKKESSDDDCSTSESEDEEYAMAIKKFKKFFKRRVRFVRQPRDERKSLQRSGDDKNGKSERKCFRCGDSNHLIGECPKSSRNNNQRAFIGGAWSDSGEDEDEYNKDKTCLVAQASIEICLEINLEPDEWIKDSGCSKHMTRNRKLFSTYQVYNGGNKDRNSHDSHSYQSHHDPNDFEKSVTDLNNDVRNGLEDFKSCIRRMRTIHDKLYDRDDSKTIGVLPNKKSKPINQEPQPQTNFEKSITKFLDGLRVTNMFFKNNVNDMILMMKQNEKNFQTIFKDMERKIDEWSKFQNISLEQTNKTKPPHPP</sequence>
<feature type="compositionally biased region" description="Basic and acidic residues" evidence="2">
    <location>
        <begin position="187"/>
        <end position="211"/>
    </location>
</feature>
<feature type="domain" description="CCHC-type" evidence="3">
    <location>
        <begin position="92"/>
        <end position="109"/>
    </location>
</feature>
<name>A0A6L2LVF4_TANCI</name>
<accession>A0A6L2LVF4</accession>
<feature type="region of interest" description="Disordered" evidence="2">
    <location>
        <begin position="182"/>
        <end position="212"/>
    </location>
</feature>
<dbReference type="InterPro" id="IPR001878">
    <property type="entry name" value="Znf_CCHC"/>
</dbReference>
<dbReference type="InterPro" id="IPR054722">
    <property type="entry name" value="PolX-like_BBD"/>
</dbReference>
<dbReference type="GO" id="GO:0003676">
    <property type="term" value="F:nucleic acid binding"/>
    <property type="evidence" value="ECO:0007669"/>
    <property type="project" value="InterPro"/>
</dbReference>
<feature type="region of interest" description="Disordered" evidence="2">
    <location>
        <begin position="73"/>
        <end position="92"/>
    </location>
</feature>
<dbReference type="SUPFAM" id="SSF57756">
    <property type="entry name" value="Retrovirus zinc finger-like domains"/>
    <property type="match status" value="1"/>
</dbReference>
<dbReference type="Gene3D" id="4.10.60.10">
    <property type="entry name" value="Zinc finger, CCHC-type"/>
    <property type="match status" value="1"/>
</dbReference>
<dbReference type="InterPro" id="IPR036875">
    <property type="entry name" value="Znf_CCHC_sf"/>
</dbReference>
<evidence type="ECO:0000313" key="4">
    <source>
        <dbReference type="EMBL" id="GEU65791.1"/>
    </source>
</evidence>
<dbReference type="Pfam" id="PF22936">
    <property type="entry name" value="Pol_BBD"/>
    <property type="match status" value="1"/>
</dbReference>
<proteinExistence type="predicted"/>
<gene>
    <name evidence="4" type="ORF">Tci_037769</name>
</gene>
<evidence type="ECO:0000256" key="1">
    <source>
        <dbReference type="PROSITE-ProRule" id="PRU00047"/>
    </source>
</evidence>
<evidence type="ECO:0000256" key="2">
    <source>
        <dbReference type="SAM" id="MobiDB-lite"/>
    </source>
</evidence>
<protein>
    <submittedName>
        <fullName evidence="4">Alpha/beta hydrolases superfamily protein</fullName>
    </submittedName>
</protein>
<comment type="caution">
    <text evidence="4">The sequence shown here is derived from an EMBL/GenBank/DDBJ whole genome shotgun (WGS) entry which is preliminary data.</text>
</comment>
<dbReference type="EMBL" id="BKCJ010005267">
    <property type="protein sequence ID" value="GEU65791.1"/>
    <property type="molecule type" value="Genomic_DNA"/>
</dbReference>
<keyword evidence="1" id="KW-0479">Metal-binding</keyword>
<dbReference type="GO" id="GO:0016787">
    <property type="term" value="F:hydrolase activity"/>
    <property type="evidence" value="ECO:0007669"/>
    <property type="project" value="UniProtKB-KW"/>
</dbReference>
<dbReference type="AlphaFoldDB" id="A0A6L2LVF4"/>
<organism evidence="4">
    <name type="scientific">Tanacetum cinerariifolium</name>
    <name type="common">Dalmatian daisy</name>
    <name type="synonym">Chrysanthemum cinerariifolium</name>
    <dbReference type="NCBI Taxonomy" id="118510"/>
    <lineage>
        <taxon>Eukaryota</taxon>
        <taxon>Viridiplantae</taxon>
        <taxon>Streptophyta</taxon>
        <taxon>Embryophyta</taxon>
        <taxon>Tracheophyta</taxon>
        <taxon>Spermatophyta</taxon>
        <taxon>Magnoliopsida</taxon>
        <taxon>eudicotyledons</taxon>
        <taxon>Gunneridae</taxon>
        <taxon>Pentapetalae</taxon>
        <taxon>asterids</taxon>
        <taxon>campanulids</taxon>
        <taxon>Asterales</taxon>
        <taxon>Asteraceae</taxon>
        <taxon>Asteroideae</taxon>
        <taxon>Anthemideae</taxon>
        <taxon>Anthemidinae</taxon>
        <taxon>Tanacetum</taxon>
    </lineage>
</organism>
<evidence type="ECO:0000259" key="3">
    <source>
        <dbReference type="PROSITE" id="PS50158"/>
    </source>
</evidence>
<keyword evidence="1" id="KW-0862">Zinc</keyword>